<dbReference type="EMBL" id="AYKW01000067">
    <property type="protein sequence ID" value="PIL24451.1"/>
    <property type="molecule type" value="Genomic_DNA"/>
</dbReference>
<dbReference type="AlphaFoldDB" id="A0A2G8RSI1"/>
<feature type="region of interest" description="Disordered" evidence="1">
    <location>
        <begin position="48"/>
        <end position="91"/>
    </location>
</feature>
<accession>A0A2G8RSI1</accession>
<proteinExistence type="predicted"/>
<evidence type="ECO:0000313" key="3">
    <source>
        <dbReference type="Proteomes" id="UP000230002"/>
    </source>
</evidence>
<protein>
    <submittedName>
        <fullName evidence="2">Uncharacterized protein</fullName>
    </submittedName>
</protein>
<reference evidence="2 3" key="1">
    <citation type="journal article" date="2015" name="Sci. Rep.">
        <title>Chromosome-level genome map provides insights into diverse defense mechanisms in the medicinal fungus Ganoderma sinense.</title>
        <authorList>
            <person name="Zhu Y."/>
            <person name="Xu J."/>
            <person name="Sun C."/>
            <person name="Zhou S."/>
            <person name="Xu H."/>
            <person name="Nelson D.R."/>
            <person name="Qian J."/>
            <person name="Song J."/>
            <person name="Luo H."/>
            <person name="Xiang L."/>
            <person name="Li Y."/>
            <person name="Xu Z."/>
            <person name="Ji A."/>
            <person name="Wang L."/>
            <person name="Lu S."/>
            <person name="Hayward A."/>
            <person name="Sun W."/>
            <person name="Li X."/>
            <person name="Schwartz D.C."/>
            <person name="Wang Y."/>
            <person name="Chen S."/>
        </authorList>
    </citation>
    <scope>NUCLEOTIDE SEQUENCE [LARGE SCALE GENOMIC DNA]</scope>
    <source>
        <strain evidence="2 3">ZZ0214-1</strain>
    </source>
</reference>
<organism evidence="2 3">
    <name type="scientific">Ganoderma sinense ZZ0214-1</name>
    <dbReference type="NCBI Taxonomy" id="1077348"/>
    <lineage>
        <taxon>Eukaryota</taxon>
        <taxon>Fungi</taxon>
        <taxon>Dikarya</taxon>
        <taxon>Basidiomycota</taxon>
        <taxon>Agaricomycotina</taxon>
        <taxon>Agaricomycetes</taxon>
        <taxon>Polyporales</taxon>
        <taxon>Polyporaceae</taxon>
        <taxon>Ganoderma</taxon>
    </lineage>
</organism>
<keyword evidence="3" id="KW-1185">Reference proteome</keyword>
<name>A0A2G8RSI1_9APHY</name>
<dbReference type="Proteomes" id="UP000230002">
    <property type="component" value="Unassembled WGS sequence"/>
</dbReference>
<evidence type="ECO:0000256" key="1">
    <source>
        <dbReference type="SAM" id="MobiDB-lite"/>
    </source>
</evidence>
<comment type="caution">
    <text evidence="2">The sequence shown here is derived from an EMBL/GenBank/DDBJ whole genome shotgun (WGS) entry which is preliminary data.</text>
</comment>
<gene>
    <name evidence="2" type="ORF">GSI_14205</name>
</gene>
<sequence length="119" mass="12792">MRVWSSYLSWHSSTLSTYSSAASAMLTGEPPVPPCTNPSPLVRFSMTASTRAPPRSVSVAPLGDGAAGSAGTSENHVPCGPPQKSDWRRDADAAHARWTRIGLWSVRMEPLGWRKLSEA</sequence>
<evidence type="ECO:0000313" key="2">
    <source>
        <dbReference type="EMBL" id="PIL24451.1"/>
    </source>
</evidence>